<reference evidence="2 3" key="1">
    <citation type="journal article" date="2013" name="Genome Announc.">
        <title>Draft Genome Sequence of the Cellulolytic, Mesophilic, Anaerobic Bacterium Clostridium termitidis Strain CT1112 (DSM 5398).</title>
        <authorList>
            <person name="Lal S."/>
            <person name="Ramachandran U."/>
            <person name="Zhang X."/>
            <person name="Munir R."/>
            <person name="Sparling R."/>
            <person name="Levin D.B."/>
        </authorList>
    </citation>
    <scope>NUCLEOTIDE SEQUENCE [LARGE SCALE GENOMIC DNA]</scope>
    <source>
        <strain evidence="2 3">CT1112</strain>
    </source>
</reference>
<keyword evidence="2" id="KW-0808">Transferase</keyword>
<dbReference type="Pfam" id="PF04230">
    <property type="entry name" value="PS_pyruv_trans"/>
    <property type="match status" value="1"/>
</dbReference>
<evidence type="ECO:0000313" key="3">
    <source>
        <dbReference type="Proteomes" id="UP000014155"/>
    </source>
</evidence>
<dbReference type="InterPro" id="IPR007345">
    <property type="entry name" value="Polysacch_pyruvyl_Trfase"/>
</dbReference>
<name>S0FGB3_RUMCE</name>
<dbReference type="PATRIC" id="fig|1195236.3.peg.4086"/>
<comment type="caution">
    <text evidence="2">The sequence shown here is derived from an EMBL/GenBank/DDBJ whole genome shotgun (WGS) entry which is preliminary data.</text>
</comment>
<accession>S0FGB3</accession>
<protein>
    <submittedName>
        <fullName evidence="2">Polysaccharide pyruvyl transferase</fullName>
    </submittedName>
</protein>
<gene>
    <name evidence="2" type="ORF">CTER_3875</name>
</gene>
<dbReference type="EMBL" id="AORV01000055">
    <property type="protein sequence ID" value="EMS70385.1"/>
    <property type="molecule type" value="Genomic_DNA"/>
</dbReference>
<feature type="domain" description="Polysaccharide pyruvyl transferase" evidence="1">
    <location>
        <begin position="15"/>
        <end position="246"/>
    </location>
</feature>
<dbReference type="eggNOG" id="COG3774">
    <property type="taxonomic scope" value="Bacteria"/>
</dbReference>
<organism evidence="2 3">
    <name type="scientific">Ruminiclostridium cellobioparum subsp. termitidis CT1112</name>
    <dbReference type="NCBI Taxonomy" id="1195236"/>
    <lineage>
        <taxon>Bacteria</taxon>
        <taxon>Bacillati</taxon>
        <taxon>Bacillota</taxon>
        <taxon>Clostridia</taxon>
        <taxon>Eubacteriales</taxon>
        <taxon>Oscillospiraceae</taxon>
        <taxon>Ruminiclostridium</taxon>
    </lineage>
</organism>
<dbReference type="AlphaFoldDB" id="S0FGB3"/>
<evidence type="ECO:0000313" key="2">
    <source>
        <dbReference type="EMBL" id="EMS70385.1"/>
    </source>
</evidence>
<sequence length="461" mass="53666">MKYGLLVEFGAQCSNYGDYVQSIAIEYLYEKMDIPKSEIIYITAKELSTYNGEELLLPYSYVMHLFVFPEYENVKLSKKIIPVFLGGSFSFTQFGGKYPLNKVLTLPHSQTNENTITWLEMFRKFAPIGCRDEFTYKFIAAQGIPAYLQGCITNIFPCRPDGNYKKTFFVDCTSDILPYVPKQLLENAEVMTNYVSNDGLSVEENYQRIKQRYDYYRDNAALVVTSRYHVATPCNAMGIPCIFINRKINYYSKDIRLDTLNPYIQLYSSEDYSNINWYPQWQDFSELKEYIAQLAIARIREVYKRYTETSQIRKFFQTRIDGYESVKNTEVAYKTKLRDYIQQNFAMPMQGRFYIWGAIQLLCDGNNVVLANLVNEINPNLEFVEWIDTFKSGILANKPIRKPDELCLAENEFVIVAAETAVPDALNRFNKMQLSQKQFLILSNTMIEESDLKKIQSQTIV</sequence>
<dbReference type="RefSeq" id="WP_004628522.1">
    <property type="nucleotide sequence ID" value="NZ_AORV01000055.1"/>
</dbReference>
<evidence type="ECO:0000259" key="1">
    <source>
        <dbReference type="Pfam" id="PF04230"/>
    </source>
</evidence>
<dbReference type="STRING" id="1195236.CTER_3875"/>
<keyword evidence="3" id="KW-1185">Reference proteome</keyword>
<dbReference type="GO" id="GO:0016740">
    <property type="term" value="F:transferase activity"/>
    <property type="evidence" value="ECO:0007669"/>
    <property type="project" value="UniProtKB-KW"/>
</dbReference>
<proteinExistence type="predicted"/>
<dbReference type="Proteomes" id="UP000014155">
    <property type="component" value="Unassembled WGS sequence"/>
</dbReference>